<protein>
    <submittedName>
        <fullName evidence="7">MarR family transcriptional regulator</fullName>
    </submittedName>
</protein>
<evidence type="ECO:0000313" key="7">
    <source>
        <dbReference type="EMBL" id="GAA4450039.1"/>
    </source>
</evidence>
<evidence type="ECO:0000313" key="8">
    <source>
        <dbReference type="Proteomes" id="UP001501410"/>
    </source>
</evidence>
<accession>A0ABP8MFY3</accession>
<name>A0ABP8MFY3_9BACT</name>
<comment type="subcellular location">
    <subcellularLocation>
        <location evidence="1">Cytoplasm</location>
    </subcellularLocation>
</comment>
<dbReference type="EMBL" id="BAABEZ010000002">
    <property type="protein sequence ID" value="GAA4450039.1"/>
    <property type="molecule type" value="Genomic_DNA"/>
</dbReference>
<dbReference type="Proteomes" id="UP001501410">
    <property type="component" value="Unassembled WGS sequence"/>
</dbReference>
<evidence type="ECO:0000256" key="3">
    <source>
        <dbReference type="ARBA" id="ARBA00023015"/>
    </source>
</evidence>
<evidence type="ECO:0000259" key="6">
    <source>
        <dbReference type="PROSITE" id="PS50995"/>
    </source>
</evidence>
<dbReference type="PROSITE" id="PS50995">
    <property type="entry name" value="HTH_MARR_2"/>
    <property type="match status" value="1"/>
</dbReference>
<comment type="caution">
    <text evidence="7">The sequence shown here is derived from an EMBL/GenBank/DDBJ whole genome shotgun (WGS) entry which is preliminary data.</text>
</comment>
<dbReference type="SMART" id="SM00347">
    <property type="entry name" value="HTH_MARR"/>
    <property type="match status" value="1"/>
</dbReference>
<reference evidence="8" key="1">
    <citation type="journal article" date="2019" name="Int. J. Syst. Evol. Microbiol.">
        <title>The Global Catalogue of Microorganisms (GCM) 10K type strain sequencing project: providing services to taxonomists for standard genome sequencing and annotation.</title>
        <authorList>
            <consortium name="The Broad Institute Genomics Platform"/>
            <consortium name="The Broad Institute Genome Sequencing Center for Infectious Disease"/>
            <person name="Wu L."/>
            <person name="Ma J."/>
        </authorList>
    </citation>
    <scope>NUCLEOTIDE SEQUENCE [LARGE SCALE GENOMIC DNA]</scope>
    <source>
        <strain evidence="8">JCM 31921</strain>
    </source>
</reference>
<dbReference type="RefSeq" id="WP_344822401.1">
    <property type="nucleotide sequence ID" value="NZ_BAABEZ010000002.1"/>
</dbReference>
<dbReference type="InterPro" id="IPR055166">
    <property type="entry name" value="Transc_reg_Sar_Rot_HTH"/>
</dbReference>
<gene>
    <name evidence="7" type="ORF">GCM10023092_05280</name>
</gene>
<keyword evidence="4" id="KW-0238">DNA-binding</keyword>
<keyword evidence="3" id="KW-0805">Transcription regulation</keyword>
<dbReference type="Pfam" id="PF22381">
    <property type="entry name" value="Staph_reg_Sar_Rot"/>
    <property type="match status" value="1"/>
</dbReference>
<evidence type="ECO:0000256" key="4">
    <source>
        <dbReference type="ARBA" id="ARBA00023125"/>
    </source>
</evidence>
<keyword evidence="2" id="KW-0963">Cytoplasm</keyword>
<sequence>MSTQEDLLKLDNQVCFPLYALSREITNHYRPFLDELDLSYPQYLVMMLLWEYKKLSVSGICDKLMLDTGTLTPLLKRMEAKGLVLRQRNSSDERVVTITLSDKGKALKKAASAIPDKMIEAMGLSMEELLHLKQITTKILNKTTQQ</sequence>
<dbReference type="PANTHER" id="PTHR33164:SF5">
    <property type="entry name" value="ORGANIC HYDROPEROXIDE RESISTANCE TRANSCRIPTIONAL REGULATOR"/>
    <property type="match status" value="1"/>
</dbReference>
<dbReference type="PRINTS" id="PR00598">
    <property type="entry name" value="HTHMARR"/>
</dbReference>
<dbReference type="InterPro" id="IPR036390">
    <property type="entry name" value="WH_DNA-bd_sf"/>
</dbReference>
<dbReference type="InterPro" id="IPR036388">
    <property type="entry name" value="WH-like_DNA-bd_sf"/>
</dbReference>
<dbReference type="InterPro" id="IPR039422">
    <property type="entry name" value="MarR/SlyA-like"/>
</dbReference>
<evidence type="ECO:0000256" key="1">
    <source>
        <dbReference type="ARBA" id="ARBA00004496"/>
    </source>
</evidence>
<dbReference type="Gene3D" id="1.10.10.10">
    <property type="entry name" value="Winged helix-like DNA-binding domain superfamily/Winged helix DNA-binding domain"/>
    <property type="match status" value="1"/>
</dbReference>
<evidence type="ECO:0000256" key="5">
    <source>
        <dbReference type="ARBA" id="ARBA00023163"/>
    </source>
</evidence>
<feature type="domain" description="HTH marR-type" evidence="6">
    <location>
        <begin position="11"/>
        <end position="141"/>
    </location>
</feature>
<evidence type="ECO:0000256" key="2">
    <source>
        <dbReference type="ARBA" id="ARBA00022490"/>
    </source>
</evidence>
<organism evidence="7 8">
    <name type="scientific">Rurimicrobium arvi</name>
    <dbReference type="NCBI Taxonomy" id="2049916"/>
    <lineage>
        <taxon>Bacteria</taxon>
        <taxon>Pseudomonadati</taxon>
        <taxon>Bacteroidota</taxon>
        <taxon>Chitinophagia</taxon>
        <taxon>Chitinophagales</taxon>
        <taxon>Chitinophagaceae</taxon>
        <taxon>Rurimicrobium</taxon>
    </lineage>
</organism>
<proteinExistence type="predicted"/>
<dbReference type="InterPro" id="IPR000835">
    <property type="entry name" value="HTH_MarR-typ"/>
</dbReference>
<keyword evidence="5" id="KW-0804">Transcription</keyword>
<dbReference type="PANTHER" id="PTHR33164">
    <property type="entry name" value="TRANSCRIPTIONAL REGULATOR, MARR FAMILY"/>
    <property type="match status" value="1"/>
</dbReference>
<dbReference type="SUPFAM" id="SSF46785">
    <property type="entry name" value="Winged helix' DNA-binding domain"/>
    <property type="match status" value="1"/>
</dbReference>
<keyword evidence="8" id="KW-1185">Reference proteome</keyword>